<evidence type="ECO:0000256" key="7">
    <source>
        <dbReference type="ARBA" id="ARBA00022833"/>
    </source>
</evidence>
<evidence type="ECO:0000256" key="5">
    <source>
        <dbReference type="ARBA" id="ARBA00018141"/>
    </source>
</evidence>
<dbReference type="AlphaFoldDB" id="A0A0X8X865"/>
<dbReference type="InterPro" id="IPR007115">
    <property type="entry name" value="6-PTP_synth/QueD"/>
</dbReference>
<dbReference type="Proteomes" id="UP000218890">
    <property type="component" value="Chromosome"/>
</dbReference>
<name>A0A0X8X865_HALHR</name>
<protein>
    <recommendedName>
        <fullName evidence="5">6-carboxy-5,6,7,8-tetrahydropterin synthase</fullName>
        <ecNumber evidence="4">4.1.2.50</ecNumber>
    </recommendedName>
    <alternativeName>
        <fullName evidence="9">Queuosine biosynthesis protein QueD</fullName>
    </alternativeName>
</protein>
<evidence type="ECO:0000256" key="4">
    <source>
        <dbReference type="ARBA" id="ARBA00012982"/>
    </source>
</evidence>
<evidence type="ECO:0000256" key="6">
    <source>
        <dbReference type="ARBA" id="ARBA00022723"/>
    </source>
</evidence>
<dbReference type="EC" id="4.1.2.50" evidence="4"/>
<reference evidence="11" key="1">
    <citation type="submission" date="2016-02" db="EMBL/GenBank/DDBJ databases">
        <title>Halorhodospira halochloris DSM-1059 complete genome, version 2.</title>
        <authorList>
            <person name="Tsukatani Y."/>
        </authorList>
    </citation>
    <scope>NUCLEOTIDE SEQUENCE</scope>
    <source>
        <strain evidence="11">DSM 1059</strain>
    </source>
</reference>
<dbReference type="UniPathway" id="UPA00391"/>
<keyword evidence="8" id="KW-0456">Lyase</keyword>
<dbReference type="RefSeq" id="WP_096407009.1">
    <property type="nucleotide sequence ID" value="NZ_AP017372.2"/>
</dbReference>
<keyword evidence="6" id="KW-0479">Metal-binding</keyword>
<dbReference type="Pfam" id="PF01242">
    <property type="entry name" value="PTPS"/>
    <property type="match status" value="2"/>
</dbReference>
<dbReference type="PANTHER" id="PTHR12589:SF7">
    <property type="entry name" value="6-PYRUVOYL TETRAHYDROBIOPTERIN SYNTHASE"/>
    <property type="match status" value="1"/>
</dbReference>
<comment type="similarity">
    <text evidence="3">Belongs to the PTPS family. QueD subfamily.</text>
</comment>
<dbReference type="KEGG" id="hhk:HH1059_00780"/>
<dbReference type="SUPFAM" id="SSF55620">
    <property type="entry name" value="Tetrahydrobiopterin biosynthesis enzymes-like"/>
    <property type="match status" value="2"/>
</dbReference>
<comment type="cofactor">
    <cofactor evidence="1">
        <name>Zn(2+)</name>
        <dbReference type="ChEBI" id="CHEBI:29105"/>
    </cofactor>
</comment>
<dbReference type="GO" id="GO:0070497">
    <property type="term" value="F:6-carboxytetrahydropterin synthase activity"/>
    <property type="evidence" value="ECO:0007669"/>
    <property type="project" value="UniProtKB-EC"/>
</dbReference>
<comment type="catalytic activity">
    <reaction evidence="10">
        <text>7,8-dihydroneopterin 3'-triphosphate + H2O = 6-carboxy-5,6,7,8-tetrahydropterin + triphosphate + acetaldehyde + 2 H(+)</text>
        <dbReference type="Rhea" id="RHEA:27966"/>
        <dbReference type="ChEBI" id="CHEBI:15343"/>
        <dbReference type="ChEBI" id="CHEBI:15377"/>
        <dbReference type="ChEBI" id="CHEBI:15378"/>
        <dbReference type="ChEBI" id="CHEBI:18036"/>
        <dbReference type="ChEBI" id="CHEBI:58462"/>
        <dbReference type="ChEBI" id="CHEBI:61032"/>
        <dbReference type="EC" id="4.1.2.50"/>
    </reaction>
</comment>
<dbReference type="EMBL" id="AP017372">
    <property type="protein sequence ID" value="BAU56748.1"/>
    <property type="molecule type" value="Genomic_DNA"/>
</dbReference>
<evidence type="ECO:0000256" key="1">
    <source>
        <dbReference type="ARBA" id="ARBA00001947"/>
    </source>
</evidence>
<evidence type="ECO:0000256" key="8">
    <source>
        <dbReference type="ARBA" id="ARBA00023239"/>
    </source>
</evidence>
<organism evidence="11 12">
    <name type="scientific">Halorhodospira halochloris</name>
    <name type="common">Ectothiorhodospira halochloris</name>
    <dbReference type="NCBI Taxonomy" id="1052"/>
    <lineage>
        <taxon>Bacteria</taxon>
        <taxon>Pseudomonadati</taxon>
        <taxon>Pseudomonadota</taxon>
        <taxon>Gammaproteobacteria</taxon>
        <taxon>Chromatiales</taxon>
        <taxon>Ectothiorhodospiraceae</taxon>
        <taxon>Halorhodospira</taxon>
    </lineage>
</organism>
<dbReference type="Gene3D" id="3.30.479.10">
    <property type="entry name" value="6-pyruvoyl tetrahydropterin synthase/QueD"/>
    <property type="match status" value="2"/>
</dbReference>
<keyword evidence="12" id="KW-1185">Reference proteome</keyword>
<comment type="pathway">
    <text evidence="2">Purine metabolism; 7-cyano-7-deazaguanine biosynthesis.</text>
</comment>
<evidence type="ECO:0000256" key="9">
    <source>
        <dbReference type="ARBA" id="ARBA00031449"/>
    </source>
</evidence>
<dbReference type="PANTHER" id="PTHR12589">
    <property type="entry name" value="PYRUVOYL TETRAHYDROBIOPTERIN SYNTHASE"/>
    <property type="match status" value="1"/>
</dbReference>
<sequence>MEQGYYTISLPFEAARRDHRGWHGHSFCLRLRSNATAISDHEWLLSEAARVVEPFDYSLLNEQVPDVADPALLSELEQRLRAVGLPLNRLALRSAPDRGAVIDLCDGQRWCWRSFRFEAAHQLPNVPPSHPCHRMHGHGYRVILEAANGEDAEALGQLWQPVAAQLHRSCLNDVLVNPTSERLAEWIWMRLRMYSSGLRRVHVQETEHSGCFFDGFHHTIWKAQRFEAATAHAAARSITGHGYRLRLYLSAPLDPDLGWTLDYADVKAAFAPLRDSLDHHRLDQLHGLAGGDLLSVAKWILNQANAQLPELYRVDVSEDEQRGVIAERDPG</sequence>
<evidence type="ECO:0000256" key="10">
    <source>
        <dbReference type="ARBA" id="ARBA00048807"/>
    </source>
</evidence>
<evidence type="ECO:0000313" key="11">
    <source>
        <dbReference type="EMBL" id="BAU56748.1"/>
    </source>
</evidence>
<dbReference type="GO" id="GO:0046872">
    <property type="term" value="F:metal ion binding"/>
    <property type="evidence" value="ECO:0007669"/>
    <property type="project" value="UniProtKB-KW"/>
</dbReference>
<dbReference type="InterPro" id="IPR038418">
    <property type="entry name" value="6-PTP_synth/QueD_sf"/>
</dbReference>
<gene>
    <name evidence="11" type="ORF">HH1059_00780</name>
</gene>
<proteinExistence type="inferred from homology"/>
<accession>A0A0X8X865</accession>
<evidence type="ECO:0000256" key="3">
    <source>
        <dbReference type="ARBA" id="ARBA00008900"/>
    </source>
</evidence>
<keyword evidence="7" id="KW-0862">Zinc</keyword>
<dbReference type="OrthoDB" id="9804698at2"/>
<evidence type="ECO:0000256" key="2">
    <source>
        <dbReference type="ARBA" id="ARBA00005061"/>
    </source>
</evidence>
<evidence type="ECO:0000313" key="12">
    <source>
        <dbReference type="Proteomes" id="UP000218890"/>
    </source>
</evidence>